<sequence length="91" mass="10045">MCVFLALCSGRGTNNPITDNVRPRISLTHVTAQDLVANLVAGPDMMDWSCCSDDEAMDWEPVDCVEDMEWGKSLSSSGCPPLPPNRRKNYL</sequence>
<gene>
    <name evidence="2" type="ORF">HNY73_017790</name>
</gene>
<protein>
    <submittedName>
        <fullName evidence="2">Uncharacterized protein</fullName>
    </submittedName>
</protein>
<organism evidence="2 3">
    <name type="scientific">Argiope bruennichi</name>
    <name type="common">Wasp spider</name>
    <name type="synonym">Aranea bruennichi</name>
    <dbReference type="NCBI Taxonomy" id="94029"/>
    <lineage>
        <taxon>Eukaryota</taxon>
        <taxon>Metazoa</taxon>
        <taxon>Ecdysozoa</taxon>
        <taxon>Arthropoda</taxon>
        <taxon>Chelicerata</taxon>
        <taxon>Arachnida</taxon>
        <taxon>Araneae</taxon>
        <taxon>Araneomorphae</taxon>
        <taxon>Entelegynae</taxon>
        <taxon>Araneoidea</taxon>
        <taxon>Araneidae</taxon>
        <taxon>Argiope</taxon>
    </lineage>
</organism>
<name>A0A8T0EC77_ARGBR</name>
<dbReference type="AlphaFoldDB" id="A0A8T0EC77"/>
<reference evidence="2" key="1">
    <citation type="journal article" date="2020" name="bioRxiv">
        <title>Chromosome-level reference genome of the European wasp spider Argiope bruennichi: a resource for studies on range expansion and evolutionary adaptation.</title>
        <authorList>
            <person name="Sheffer M.M."/>
            <person name="Hoppe A."/>
            <person name="Krehenwinkel H."/>
            <person name="Uhl G."/>
            <person name="Kuss A.W."/>
            <person name="Jensen L."/>
            <person name="Jensen C."/>
            <person name="Gillespie R.G."/>
            <person name="Hoff K.J."/>
            <person name="Prost S."/>
        </authorList>
    </citation>
    <scope>NUCLEOTIDE SEQUENCE</scope>
</reference>
<keyword evidence="3" id="KW-1185">Reference proteome</keyword>
<dbReference type="Proteomes" id="UP000807504">
    <property type="component" value="Unassembled WGS sequence"/>
</dbReference>
<evidence type="ECO:0000313" key="2">
    <source>
        <dbReference type="EMBL" id="KAF8770233.1"/>
    </source>
</evidence>
<accession>A0A8T0EC77</accession>
<reference evidence="2" key="2">
    <citation type="submission" date="2020-06" db="EMBL/GenBank/DDBJ databases">
        <authorList>
            <person name="Sheffer M."/>
        </authorList>
    </citation>
    <scope>NUCLEOTIDE SEQUENCE</scope>
</reference>
<comment type="caution">
    <text evidence="2">The sequence shown here is derived from an EMBL/GenBank/DDBJ whole genome shotgun (WGS) entry which is preliminary data.</text>
</comment>
<dbReference type="EMBL" id="JABXBU010002228">
    <property type="protein sequence ID" value="KAF8770233.1"/>
    <property type="molecule type" value="Genomic_DNA"/>
</dbReference>
<feature type="region of interest" description="Disordered" evidence="1">
    <location>
        <begin position="71"/>
        <end position="91"/>
    </location>
</feature>
<proteinExistence type="predicted"/>
<evidence type="ECO:0000313" key="3">
    <source>
        <dbReference type="Proteomes" id="UP000807504"/>
    </source>
</evidence>
<evidence type="ECO:0000256" key="1">
    <source>
        <dbReference type="SAM" id="MobiDB-lite"/>
    </source>
</evidence>